<evidence type="ECO:0000256" key="3">
    <source>
        <dbReference type="ARBA" id="ARBA00022692"/>
    </source>
</evidence>
<keyword evidence="2" id="KW-1003">Cell membrane</keyword>
<feature type="transmembrane region" description="Helical" evidence="7">
    <location>
        <begin position="160"/>
        <end position="180"/>
    </location>
</feature>
<dbReference type="EMBL" id="LT629804">
    <property type="protein sequence ID" value="SDU79681.1"/>
    <property type="molecule type" value="Genomic_DNA"/>
</dbReference>
<gene>
    <name evidence="8" type="ORF">SAMN04489737_0965</name>
</gene>
<sequence>MSSLEVSPKPGLMDRLNKVIEWVFELRLVRAYGRYSWARGYLLSGGIAYAALFAIAGALTIAFTVFFYTLGGNEQLQQTLFDTVNASLPGILDVDGSGSGLLDPEDLIIDNPVNWASAISLLVLLWSAASLMTALRIAILGMFGITYLPRPFVKAKLLDLSGFLMIGIGALATVALVTVSTQFSTTVLDWLGIPGSVGSYLIQGGTFVIALLVDTVIFMFLFSVMSGAHPPLKDLIKGSLVAGLASSILRLLGTTVVSSVSENALLAPFAAIVTLLVWVNLLAQVTLVAAAFVANPPAPGEPTKSQLEHAEEYPNYVTQTVEKTLDWNYDPMTGVIAPRPVDETDEQVAPPWTGMRAAWMKRRIARAEEKVVTAQVHLDEEREAYVKAAWRSYKKQSVPTTSAEHARADPHDVGQRLAQRIDED</sequence>
<feature type="transmembrane region" description="Helical" evidence="7">
    <location>
        <begin position="200"/>
        <end position="223"/>
    </location>
</feature>
<feature type="transmembrane region" description="Helical" evidence="7">
    <location>
        <begin position="40"/>
        <end position="68"/>
    </location>
</feature>
<evidence type="ECO:0000256" key="1">
    <source>
        <dbReference type="ARBA" id="ARBA00004651"/>
    </source>
</evidence>
<feature type="compositionally biased region" description="Basic and acidic residues" evidence="6">
    <location>
        <begin position="404"/>
        <end position="424"/>
    </location>
</feature>
<dbReference type="PANTHER" id="PTHR30213:SF1">
    <property type="entry name" value="INNER MEMBRANE PROTEIN YHJD"/>
    <property type="match status" value="1"/>
</dbReference>
<keyword evidence="4 7" id="KW-1133">Transmembrane helix</keyword>
<keyword evidence="9" id="KW-1185">Reference proteome</keyword>
<dbReference type="GeneID" id="65344702"/>
<evidence type="ECO:0000256" key="5">
    <source>
        <dbReference type="ARBA" id="ARBA00023136"/>
    </source>
</evidence>
<dbReference type="InterPro" id="IPR017039">
    <property type="entry name" value="Virul_fac_BrkB"/>
</dbReference>
<feature type="region of interest" description="Disordered" evidence="6">
    <location>
        <begin position="395"/>
        <end position="424"/>
    </location>
</feature>
<dbReference type="RefSeq" id="WP_091280505.1">
    <property type="nucleotide sequence ID" value="NZ_JABAPH010000004.1"/>
</dbReference>
<keyword evidence="5 7" id="KW-0472">Membrane</keyword>
<evidence type="ECO:0000256" key="7">
    <source>
        <dbReference type="SAM" id="Phobius"/>
    </source>
</evidence>
<name>A0A1H2LGH3_9ACTO</name>
<dbReference type="AlphaFoldDB" id="A0A1H2LGH3"/>
<dbReference type="OrthoDB" id="5143175at2"/>
<dbReference type="Pfam" id="PF03631">
    <property type="entry name" value="Virul_fac_BrkB"/>
    <property type="match status" value="1"/>
</dbReference>
<evidence type="ECO:0000256" key="2">
    <source>
        <dbReference type="ARBA" id="ARBA00022475"/>
    </source>
</evidence>
<dbReference type="GO" id="GO:0005886">
    <property type="term" value="C:plasma membrane"/>
    <property type="evidence" value="ECO:0007669"/>
    <property type="project" value="UniProtKB-SubCell"/>
</dbReference>
<reference evidence="9" key="1">
    <citation type="submission" date="2016-10" db="EMBL/GenBank/DDBJ databases">
        <authorList>
            <person name="Varghese N."/>
            <person name="Submissions S."/>
        </authorList>
    </citation>
    <scope>NUCLEOTIDE SEQUENCE [LARGE SCALE GENOMIC DNA]</scope>
    <source>
        <strain evidence="9">DSM 10002</strain>
    </source>
</reference>
<feature type="transmembrane region" description="Helical" evidence="7">
    <location>
        <begin position="235"/>
        <end position="253"/>
    </location>
</feature>
<comment type="subcellular location">
    <subcellularLocation>
        <location evidence="1">Cell membrane</location>
        <topology evidence="1">Multi-pass membrane protein</topology>
    </subcellularLocation>
</comment>
<feature type="transmembrane region" description="Helical" evidence="7">
    <location>
        <begin position="115"/>
        <end position="148"/>
    </location>
</feature>
<evidence type="ECO:0000313" key="9">
    <source>
        <dbReference type="Proteomes" id="UP000214355"/>
    </source>
</evidence>
<organism evidence="8 9">
    <name type="scientific">Arcanobacterium phocae</name>
    <dbReference type="NCBI Taxonomy" id="131112"/>
    <lineage>
        <taxon>Bacteria</taxon>
        <taxon>Bacillati</taxon>
        <taxon>Actinomycetota</taxon>
        <taxon>Actinomycetes</taxon>
        <taxon>Actinomycetales</taxon>
        <taxon>Actinomycetaceae</taxon>
        <taxon>Arcanobacterium</taxon>
    </lineage>
</organism>
<proteinExistence type="predicted"/>
<dbReference type="PANTHER" id="PTHR30213">
    <property type="entry name" value="INNER MEMBRANE PROTEIN YHJD"/>
    <property type="match status" value="1"/>
</dbReference>
<feature type="transmembrane region" description="Helical" evidence="7">
    <location>
        <begin position="265"/>
        <end position="294"/>
    </location>
</feature>
<dbReference type="STRING" id="131112.SAMN04489737_0965"/>
<dbReference type="Proteomes" id="UP000214355">
    <property type="component" value="Chromosome I"/>
</dbReference>
<protein>
    <submittedName>
        <fullName evidence="8">Membrane protein</fullName>
    </submittedName>
</protein>
<evidence type="ECO:0000313" key="8">
    <source>
        <dbReference type="EMBL" id="SDU79681.1"/>
    </source>
</evidence>
<evidence type="ECO:0000256" key="6">
    <source>
        <dbReference type="SAM" id="MobiDB-lite"/>
    </source>
</evidence>
<accession>A0A1H2LGH3</accession>
<keyword evidence="3 7" id="KW-0812">Transmembrane</keyword>
<evidence type="ECO:0000256" key="4">
    <source>
        <dbReference type="ARBA" id="ARBA00022989"/>
    </source>
</evidence>